<organism evidence="1 2">
    <name type="scientific">Basidiobolus meristosporus CBS 931.73</name>
    <dbReference type="NCBI Taxonomy" id="1314790"/>
    <lineage>
        <taxon>Eukaryota</taxon>
        <taxon>Fungi</taxon>
        <taxon>Fungi incertae sedis</taxon>
        <taxon>Zoopagomycota</taxon>
        <taxon>Entomophthoromycotina</taxon>
        <taxon>Basidiobolomycetes</taxon>
        <taxon>Basidiobolales</taxon>
        <taxon>Basidiobolaceae</taxon>
        <taxon>Basidiobolus</taxon>
    </lineage>
</organism>
<dbReference type="InParanoid" id="A0A1Y1XTW3"/>
<evidence type="ECO:0000313" key="1">
    <source>
        <dbReference type="EMBL" id="ORX88936.1"/>
    </source>
</evidence>
<dbReference type="EMBL" id="MCFE01000488">
    <property type="protein sequence ID" value="ORX88936.1"/>
    <property type="molecule type" value="Genomic_DNA"/>
</dbReference>
<comment type="caution">
    <text evidence="1">The sequence shown here is derived from an EMBL/GenBank/DDBJ whole genome shotgun (WGS) entry which is preliminary data.</text>
</comment>
<protein>
    <submittedName>
        <fullName evidence="1">Uncharacterized protein</fullName>
    </submittedName>
</protein>
<keyword evidence="2" id="KW-1185">Reference proteome</keyword>
<gene>
    <name evidence="1" type="ORF">K493DRAFT_319095</name>
</gene>
<dbReference type="AlphaFoldDB" id="A0A1Y1XTW3"/>
<accession>A0A1Y1XTW3</accession>
<evidence type="ECO:0000313" key="2">
    <source>
        <dbReference type="Proteomes" id="UP000193498"/>
    </source>
</evidence>
<sequence length="76" mass="8567">MALSIVSNCVKLRYLDFNRVHVGPQVVPSLLNHSTLQKIALPIPLLRSPSFFNQIVEFKSVVLADQGIFELYIKSI</sequence>
<dbReference type="Proteomes" id="UP000193498">
    <property type="component" value="Unassembled WGS sequence"/>
</dbReference>
<proteinExistence type="predicted"/>
<name>A0A1Y1XTW3_9FUNG</name>
<reference evidence="1 2" key="1">
    <citation type="submission" date="2016-07" db="EMBL/GenBank/DDBJ databases">
        <title>Pervasive Adenine N6-methylation of Active Genes in Fungi.</title>
        <authorList>
            <consortium name="DOE Joint Genome Institute"/>
            <person name="Mondo S.J."/>
            <person name="Dannebaum R.O."/>
            <person name="Kuo R.C."/>
            <person name="Labutti K."/>
            <person name="Haridas S."/>
            <person name="Kuo A."/>
            <person name="Salamov A."/>
            <person name="Ahrendt S.R."/>
            <person name="Lipzen A."/>
            <person name="Sullivan W."/>
            <person name="Andreopoulos W.B."/>
            <person name="Clum A."/>
            <person name="Lindquist E."/>
            <person name="Daum C."/>
            <person name="Ramamoorthy G.K."/>
            <person name="Gryganskyi A."/>
            <person name="Culley D."/>
            <person name="Magnuson J.K."/>
            <person name="James T.Y."/>
            <person name="O'Malley M.A."/>
            <person name="Stajich J.E."/>
            <person name="Spatafora J.W."/>
            <person name="Visel A."/>
            <person name="Grigoriev I.V."/>
        </authorList>
    </citation>
    <scope>NUCLEOTIDE SEQUENCE [LARGE SCALE GENOMIC DNA]</scope>
    <source>
        <strain evidence="1 2">CBS 931.73</strain>
    </source>
</reference>